<name>A0A5C8JIS6_9BACT</name>
<dbReference type="Proteomes" id="UP000321926">
    <property type="component" value="Unassembled WGS sequence"/>
</dbReference>
<proteinExistence type="predicted"/>
<dbReference type="RefSeq" id="WP_147923112.1">
    <property type="nucleotide sequence ID" value="NZ_VRTY01000079.1"/>
</dbReference>
<keyword evidence="2" id="KW-1185">Reference proteome</keyword>
<dbReference type="OrthoDB" id="853418at2"/>
<dbReference type="AlphaFoldDB" id="A0A5C8JIS6"/>
<reference evidence="1 2" key="1">
    <citation type="submission" date="2019-08" db="EMBL/GenBank/DDBJ databases">
        <authorList>
            <person name="Shi S."/>
        </authorList>
    </citation>
    <scope>NUCLEOTIDE SEQUENCE [LARGE SCALE GENOMIC DNA]</scope>
    <source>
        <strain evidence="1 2">GY10130</strain>
    </source>
</reference>
<sequence>METIRTAAPPPTQHSPEEVLRHFCATHTLQEAQFRLWQWFVQAVQASFSVCCPAHTNSLVALYEELDLALEDLYATFYALQPALGQHPPAAQPQPARLSPRLWVLLICPPE</sequence>
<protein>
    <submittedName>
        <fullName evidence="1">Uncharacterized protein</fullName>
    </submittedName>
</protein>
<accession>A0A5C8JIS6</accession>
<gene>
    <name evidence="1" type="ORF">FVR03_17755</name>
</gene>
<comment type="caution">
    <text evidence="1">The sequence shown here is derived from an EMBL/GenBank/DDBJ whole genome shotgun (WGS) entry which is preliminary data.</text>
</comment>
<dbReference type="EMBL" id="VRTY01000079">
    <property type="protein sequence ID" value="TXK36457.1"/>
    <property type="molecule type" value="Genomic_DNA"/>
</dbReference>
<evidence type="ECO:0000313" key="1">
    <source>
        <dbReference type="EMBL" id="TXK36457.1"/>
    </source>
</evidence>
<evidence type="ECO:0000313" key="2">
    <source>
        <dbReference type="Proteomes" id="UP000321926"/>
    </source>
</evidence>
<organism evidence="1 2">
    <name type="scientific">Pontibacter qinzhouensis</name>
    <dbReference type="NCBI Taxonomy" id="2603253"/>
    <lineage>
        <taxon>Bacteria</taxon>
        <taxon>Pseudomonadati</taxon>
        <taxon>Bacteroidota</taxon>
        <taxon>Cytophagia</taxon>
        <taxon>Cytophagales</taxon>
        <taxon>Hymenobacteraceae</taxon>
        <taxon>Pontibacter</taxon>
    </lineage>
</organism>